<reference evidence="2" key="1">
    <citation type="submission" date="2020-09" db="EMBL/GenBank/DDBJ databases">
        <title>Comparative genome analyses of four rice-infecting Rhizoctonia solani isolates reveal extensive enrichment of homogalacturonan modification genes.</title>
        <authorList>
            <person name="Lee D.-Y."/>
            <person name="Jeon J."/>
            <person name="Kim K.-T."/>
            <person name="Cheong K."/>
            <person name="Song H."/>
            <person name="Choi G."/>
            <person name="Ko J."/>
            <person name="Opiyo S.O."/>
            <person name="Zuo S."/>
            <person name="Madhav S."/>
            <person name="Lee Y.-H."/>
            <person name="Wang G.-L."/>
        </authorList>
    </citation>
    <scope>NUCLEOTIDE SEQUENCE</scope>
    <source>
        <strain evidence="2">AG1-IA YN-7</strain>
    </source>
</reference>
<name>A0A8H7HDM8_9AGAM</name>
<evidence type="ECO:0000313" key="2">
    <source>
        <dbReference type="EMBL" id="KAF8682845.1"/>
    </source>
</evidence>
<keyword evidence="1" id="KW-0732">Signal</keyword>
<feature type="chain" id="PRO_5034487479" description="Transmembrane protein" evidence="1">
    <location>
        <begin position="24"/>
        <end position="308"/>
    </location>
</feature>
<dbReference type="EMBL" id="JACYCC010000035">
    <property type="protein sequence ID" value="KAF8682845.1"/>
    <property type="molecule type" value="Genomic_DNA"/>
</dbReference>
<dbReference type="AlphaFoldDB" id="A0A8H7HDM8"/>
<accession>A0A8H7HDM8</accession>
<feature type="signal peptide" evidence="1">
    <location>
        <begin position="1"/>
        <end position="23"/>
    </location>
</feature>
<comment type="caution">
    <text evidence="2">The sequence shown here is derived from an EMBL/GenBank/DDBJ whole genome shotgun (WGS) entry which is preliminary data.</text>
</comment>
<dbReference type="Proteomes" id="UP000650582">
    <property type="component" value="Unassembled WGS sequence"/>
</dbReference>
<evidence type="ECO:0000256" key="1">
    <source>
        <dbReference type="SAM" id="SignalP"/>
    </source>
</evidence>
<proteinExistence type="predicted"/>
<sequence length="308" mass="33444">MLAFGRVVNIFLLVLSLTTLVCASPSSRMSIHKSRAVSARGEEGSLSQLTTLEAVMRKQLDACIKAKTSDEAKAVMNQVVVEVQTTTKSLEQLGKVNVDATATGDIAVRVACIIEILIKMLLKLSRKFGADFVVGLCGEIDIVLKGLLVTIEGLFAGILVLVLKKIVDVKTSAIMQLDLTQCAKVLARGSLRSSIENNFSSTLQLQGFLKLQDYVRLLTKVTLSHEPQVLMTNIVRKLGIANFVLNSSRDRHFAPCPQYQAASIPKGPGGRVSGSAWRHHMWHLTEAGGDGHVSRPNTIPYCDLGMAY</sequence>
<evidence type="ECO:0000313" key="3">
    <source>
        <dbReference type="Proteomes" id="UP000650582"/>
    </source>
</evidence>
<evidence type="ECO:0008006" key="4">
    <source>
        <dbReference type="Google" id="ProtNLM"/>
    </source>
</evidence>
<organism evidence="2 3">
    <name type="scientific">Rhizoctonia solani</name>
    <dbReference type="NCBI Taxonomy" id="456999"/>
    <lineage>
        <taxon>Eukaryota</taxon>
        <taxon>Fungi</taxon>
        <taxon>Dikarya</taxon>
        <taxon>Basidiomycota</taxon>
        <taxon>Agaricomycotina</taxon>
        <taxon>Agaricomycetes</taxon>
        <taxon>Cantharellales</taxon>
        <taxon>Ceratobasidiaceae</taxon>
        <taxon>Rhizoctonia</taxon>
    </lineage>
</organism>
<protein>
    <recommendedName>
        <fullName evidence="4">Transmembrane protein</fullName>
    </recommendedName>
</protein>
<gene>
    <name evidence="2" type="ORF">RHS04_02034</name>
</gene>